<sequence>MIAPPLARAESRAAVGIRSARGAGKKLVFTALDLLGVPALTLRLRPHASAILLYHGVCPPRNGGGIFNYRKKFIAPESLARQLAWLKRRFTIMPLPAFIRQLRERGTPPERALAVTFDDGYENLYTHAFPILRTLGIPATVFIATDLIEPAEPLWFDRLEYAIGMSPKPSIAVPCAGSVREFRTSTYAERCAADAAIRDIMKRLPADAGRELLENVIAATGRDLRAHFADSPYRGLTGDHIREMQRCGISFAPHTRSHTILTRLPAAAAEEEIIGSRNLLGERIGDALNIFAYPNGQPGDFSEATAAMLRGAGFTAALTTVPGFVRRGADPYALPRITLDGSDDMRVFRLTVTGVRAWLQTLRAGPDADAGAFFNAAASRYAAAYDEETPEGFSFRERKRIALGMLGSAQGTHVLDVGSGPGVIIGELLERGARVTAIDIAPAMIERINERFRDPRLRTLIGDIESIALPDSACDAAIALGVFEYLDRDECALGELKRVLKPGGTAIISFPNGAAPWRVGNRVLLAAFRMPWRAFQAMIGRRPYPVRHREYTERRIRELARACGWAITDIAGYNFKIMLTPFDRMFPGITVAVARALARFGRTRFKFLATGYLVKFQKR</sequence>
<dbReference type="CDD" id="cd02440">
    <property type="entry name" value="AdoMet_MTases"/>
    <property type="match status" value="1"/>
</dbReference>
<reference evidence="5 6" key="1">
    <citation type="journal article" date="2016" name="Nat. Commun.">
        <title>Thousands of microbial genomes shed light on interconnected biogeochemical processes in an aquifer system.</title>
        <authorList>
            <person name="Anantharaman K."/>
            <person name="Brown C.T."/>
            <person name="Hug L.A."/>
            <person name="Sharon I."/>
            <person name="Castelle C.J."/>
            <person name="Probst A.J."/>
            <person name="Thomas B.C."/>
            <person name="Singh A."/>
            <person name="Wilkins M.J."/>
            <person name="Karaoz U."/>
            <person name="Brodie E.L."/>
            <person name="Williams K.H."/>
            <person name="Hubbard S.S."/>
            <person name="Banfield J.F."/>
        </authorList>
    </citation>
    <scope>NUCLEOTIDE SEQUENCE [LARGE SCALE GENOMIC DNA]</scope>
</reference>
<dbReference type="GO" id="GO:0005576">
    <property type="term" value="C:extracellular region"/>
    <property type="evidence" value="ECO:0007669"/>
    <property type="project" value="UniProtKB-SubCell"/>
</dbReference>
<accession>A0A1G2LDS5</accession>
<dbReference type="SUPFAM" id="SSF53335">
    <property type="entry name" value="S-adenosyl-L-methionine-dependent methyltransferases"/>
    <property type="match status" value="1"/>
</dbReference>
<feature type="domain" description="NodB homology" evidence="3">
    <location>
        <begin position="238"/>
        <end position="316"/>
    </location>
</feature>
<dbReference type="PANTHER" id="PTHR34216:SF3">
    <property type="entry name" value="POLY-BETA-1,6-N-ACETYL-D-GLUCOSAMINE N-DEACETYLASE"/>
    <property type="match status" value="1"/>
</dbReference>
<dbReference type="STRING" id="1802281.A3A44_01010"/>
<evidence type="ECO:0000313" key="6">
    <source>
        <dbReference type="Proteomes" id="UP000178977"/>
    </source>
</evidence>
<dbReference type="Pfam" id="PF08241">
    <property type="entry name" value="Methyltransf_11"/>
    <property type="match status" value="1"/>
</dbReference>
<evidence type="ECO:0000256" key="2">
    <source>
        <dbReference type="ARBA" id="ARBA00022729"/>
    </source>
</evidence>
<dbReference type="InterPro" id="IPR013216">
    <property type="entry name" value="Methyltransf_11"/>
</dbReference>
<comment type="caution">
    <text evidence="5">The sequence shown here is derived from an EMBL/GenBank/DDBJ whole genome shotgun (WGS) entry which is preliminary data.</text>
</comment>
<evidence type="ECO:0000256" key="1">
    <source>
        <dbReference type="ARBA" id="ARBA00004613"/>
    </source>
</evidence>
<dbReference type="GO" id="GO:0016810">
    <property type="term" value="F:hydrolase activity, acting on carbon-nitrogen (but not peptide) bonds"/>
    <property type="evidence" value="ECO:0007669"/>
    <property type="project" value="InterPro"/>
</dbReference>
<dbReference type="InterPro" id="IPR002509">
    <property type="entry name" value="NODB_dom"/>
</dbReference>
<dbReference type="AlphaFoldDB" id="A0A1G2LDS5"/>
<dbReference type="SUPFAM" id="SSF88713">
    <property type="entry name" value="Glycoside hydrolase/deacetylase"/>
    <property type="match status" value="1"/>
</dbReference>
<comment type="subcellular location">
    <subcellularLocation>
        <location evidence="1">Secreted</location>
    </subcellularLocation>
</comment>
<dbReference type="Gene3D" id="3.20.20.370">
    <property type="entry name" value="Glycoside hydrolase/deacetylase"/>
    <property type="match status" value="1"/>
</dbReference>
<feature type="domain" description="NodB homology" evidence="3">
    <location>
        <begin position="106"/>
        <end position="149"/>
    </location>
</feature>
<dbReference type="InterPro" id="IPR011330">
    <property type="entry name" value="Glyco_hydro/deAcase_b/a-brl"/>
</dbReference>
<gene>
    <name evidence="5" type="ORF">A3A44_01010</name>
</gene>
<dbReference type="EMBL" id="MHQT01000016">
    <property type="protein sequence ID" value="OHA09694.1"/>
    <property type="molecule type" value="Genomic_DNA"/>
</dbReference>
<organism evidence="5 6">
    <name type="scientific">Candidatus Sungbacteria bacterium RIFCSPLOWO2_01_FULL_60_25</name>
    <dbReference type="NCBI Taxonomy" id="1802281"/>
    <lineage>
        <taxon>Bacteria</taxon>
        <taxon>Candidatus Sungiibacteriota</taxon>
    </lineage>
</organism>
<evidence type="ECO:0000313" key="5">
    <source>
        <dbReference type="EMBL" id="OHA09694.1"/>
    </source>
</evidence>
<name>A0A1G2LDS5_9BACT</name>
<protein>
    <recommendedName>
        <fullName evidence="7">NodB homology domain-containing protein</fullName>
    </recommendedName>
</protein>
<dbReference type="InterPro" id="IPR029063">
    <property type="entry name" value="SAM-dependent_MTases_sf"/>
</dbReference>
<evidence type="ECO:0000259" key="3">
    <source>
        <dbReference type="Pfam" id="PF01522"/>
    </source>
</evidence>
<dbReference type="GO" id="GO:0005975">
    <property type="term" value="P:carbohydrate metabolic process"/>
    <property type="evidence" value="ECO:0007669"/>
    <property type="project" value="InterPro"/>
</dbReference>
<evidence type="ECO:0008006" key="7">
    <source>
        <dbReference type="Google" id="ProtNLM"/>
    </source>
</evidence>
<proteinExistence type="predicted"/>
<evidence type="ECO:0000259" key="4">
    <source>
        <dbReference type="Pfam" id="PF08241"/>
    </source>
</evidence>
<dbReference type="PANTHER" id="PTHR34216">
    <property type="match status" value="1"/>
</dbReference>
<feature type="domain" description="Methyltransferase type 11" evidence="4">
    <location>
        <begin position="415"/>
        <end position="508"/>
    </location>
</feature>
<dbReference type="GO" id="GO:0008757">
    <property type="term" value="F:S-adenosylmethionine-dependent methyltransferase activity"/>
    <property type="evidence" value="ECO:0007669"/>
    <property type="project" value="InterPro"/>
</dbReference>
<dbReference type="Proteomes" id="UP000178977">
    <property type="component" value="Unassembled WGS sequence"/>
</dbReference>
<dbReference type="InterPro" id="IPR051398">
    <property type="entry name" value="Polysacch_Deacetylase"/>
</dbReference>
<dbReference type="Pfam" id="PF01522">
    <property type="entry name" value="Polysacc_deac_1"/>
    <property type="match status" value="2"/>
</dbReference>
<dbReference type="Gene3D" id="3.40.50.150">
    <property type="entry name" value="Vaccinia Virus protein VP39"/>
    <property type="match status" value="1"/>
</dbReference>
<keyword evidence="2" id="KW-0732">Signal</keyword>
<dbReference type="CDD" id="cd10918">
    <property type="entry name" value="CE4_NodB_like_5s_6s"/>
    <property type="match status" value="1"/>
</dbReference>